<name>A0A1R1AFB1_PAELA</name>
<evidence type="ECO:0000313" key="2">
    <source>
        <dbReference type="Proteomes" id="UP000187074"/>
    </source>
</evidence>
<dbReference type="EMBL" id="MRTF01000028">
    <property type="protein sequence ID" value="OME84180.1"/>
    <property type="molecule type" value="Genomic_DNA"/>
</dbReference>
<organism evidence="1 2">
    <name type="scientific">Paenibacillus lautus</name>
    <name type="common">Bacillus lautus</name>
    <dbReference type="NCBI Taxonomy" id="1401"/>
    <lineage>
        <taxon>Bacteria</taxon>
        <taxon>Bacillati</taxon>
        <taxon>Bacillota</taxon>
        <taxon>Bacilli</taxon>
        <taxon>Bacillales</taxon>
        <taxon>Paenibacillaceae</taxon>
        <taxon>Paenibacillus</taxon>
    </lineage>
</organism>
<reference evidence="1 2" key="1">
    <citation type="submission" date="2016-11" db="EMBL/GenBank/DDBJ databases">
        <title>Paenibacillus species isolates.</title>
        <authorList>
            <person name="Beno S.M."/>
        </authorList>
    </citation>
    <scope>NUCLEOTIDE SEQUENCE [LARGE SCALE GENOMIC DNA]</scope>
    <source>
        <strain evidence="1 2">FSL F4-0100</strain>
    </source>
</reference>
<accession>A0A1R1AFB1</accession>
<comment type="caution">
    <text evidence="1">The sequence shown here is derived from an EMBL/GenBank/DDBJ whole genome shotgun (WGS) entry which is preliminary data.</text>
</comment>
<dbReference type="Proteomes" id="UP000187074">
    <property type="component" value="Unassembled WGS sequence"/>
</dbReference>
<proteinExistence type="predicted"/>
<gene>
    <name evidence="1" type="ORF">BK123_33815</name>
</gene>
<evidence type="ECO:0000313" key="1">
    <source>
        <dbReference type="EMBL" id="OME84180.1"/>
    </source>
</evidence>
<sequence>MYIVLLEAFDNVHDPSNVRLNRESGGLLEAAPSTRRRIRTWDVQSRGSVRQRLPVDFLHTGRSTGVEISQGLVDIKRNMQLNLVRMLISNKETHLIFLALMKCLISDYRYEPGSNL</sequence>
<dbReference type="AlphaFoldDB" id="A0A1R1AFB1"/>
<protein>
    <submittedName>
        <fullName evidence="1">Uncharacterized protein</fullName>
    </submittedName>
</protein>